<accession>A0A9Q0H2F1</accession>
<dbReference type="PROSITE" id="PS50105">
    <property type="entry name" value="SAM_DOMAIN"/>
    <property type="match status" value="1"/>
</dbReference>
<dbReference type="CDD" id="cd09487">
    <property type="entry name" value="SAM_superfamily"/>
    <property type="match status" value="1"/>
</dbReference>
<evidence type="ECO:0000313" key="2">
    <source>
        <dbReference type="EMBL" id="KAJ4958348.1"/>
    </source>
</evidence>
<evidence type="ECO:0000259" key="1">
    <source>
        <dbReference type="PROSITE" id="PS50105"/>
    </source>
</evidence>
<dbReference type="Proteomes" id="UP001141806">
    <property type="component" value="Unassembled WGS sequence"/>
</dbReference>
<dbReference type="SMART" id="SM00454">
    <property type="entry name" value="SAM"/>
    <property type="match status" value="1"/>
</dbReference>
<dbReference type="InterPro" id="IPR013761">
    <property type="entry name" value="SAM/pointed_sf"/>
</dbReference>
<dbReference type="Pfam" id="PF00536">
    <property type="entry name" value="SAM_1"/>
    <property type="match status" value="1"/>
</dbReference>
<sequence>MSRDRISTLVPRSDPIQCIGRSADELSKRDLLVAVESVIGKTEKLVALDLESKGLCVLPSTKAVDAALFYKNDFRAEDGYQFDFVLISVMRNLGWTVEAKAIYEEMKGKRLFISRQLFLLVCDELLGIINWSDHLPGVVPSSPSRKPLVNFCISNGSLFWLLHSNHGSDRTPVDGTTRLKIAARAVRLHPIFHFSQLKQYRGDPAQVDTRVPIWLYPVDIAPDFEIIKLIRFEAEVSRIYPYRYFPKTPKSIILPLRDLGFIFFPKIKVYHSLSVREINMIKPSFIDDLDNELCRNFFDHIDDLLDFPMEDVGSGDSGGECNGFQGACWPPIVDALTGSTNTVLYGKNGDNTTSEFSTELSVPIQAALPQATPTRSSWQMYNRSVSGLAVCFSPLVDLWNLWPLRCNRENRNSNSSKLSFELAVSGEANAGKPALNFGIVIRKGRLMKRKGQSTIVSSNVTNRTRNAEVIYEINNVCYKLDEFWTTEVFVKSDTMHSDECPGVKPQSGFECGEMGFGDSVINIVRTWLEQPRFAKCLGLIEMHEVDEEALPLLTIEDLKEMGINNVGPLRNLYTEIQHLSEGGGVSAWSPDTRKALKSRWFQLTQLLWKTQN</sequence>
<keyword evidence="3" id="KW-1185">Reference proteome</keyword>
<reference evidence="2" key="1">
    <citation type="journal article" date="2023" name="Plant J.">
        <title>The genome of the king protea, Protea cynaroides.</title>
        <authorList>
            <person name="Chang J."/>
            <person name="Duong T.A."/>
            <person name="Schoeman C."/>
            <person name="Ma X."/>
            <person name="Roodt D."/>
            <person name="Barker N."/>
            <person name="Li Z."/>
            <person name="Van de Peer Y."/>
            <person name="Mizrachi E."/>
        </authorList>
    </citation>
    <scope>NUCLEOTIDE SEQUENCE</scope>
    <source>
        <tissue evidence="2">Young leaves</tissue>
    </source>
</reference>
<dbReference type="SUPFAM" id="SSF47769">
    <property type="entry name" value="SAM/Pointed domain"/>
    <property type="match status" value="1"/>
</dbReference>
<dbReference type="EMBL" id="JAMYWD010000010">
    <property type="protein sequence ID" value="KAJ4958348.1"/>
    <property type="molecule type" value="Genomic_DNA"/>
</dbReference>
<evidence type="ECO:0000313" key="3">
    <source>
        <dbReference type="Proteomes" id="UP001141806"/>
    </source>
</evidence>
<feature type="domain" description="SAM" evidence="1">
    <location>
        <begin position="524"/>
        <end position="582"/>
    </location>
</feature>
<organism evidence="2 3">
    <name type="scientific">Protea cynaroides</name>
    <dbReference type="NCBI Taxonomy" id="273540"/>
    <lineage>
        <taxon>Eukaryota</taxon>
        <taxon>Viridiplantae</taxon>
        <taxon>Streptophyta</taxon>
        <taxon>Embryophyta</taxon>
        <taxon>Tracheophyta</taxon>
        <taxon>Spermatophyta</taxon>
        <taxon>Magnoliopsida</taxon>
        <taxon>Proteales</taxon>
        <taxon>Proteaceae</taxon>
        <taxon>Protea</taxon>
    </lineage>
</organism>
<dbReference type="OrthoDB" id="539213at2759"/>
<dbReference type="Gene3D" id="1.10.150.50">
    <property type="entry name" value="Transcription Factor, Ets-1"/>
    <property type="match status" value="1"/>
</dbReference>
<proteinExistence type="predicted"/>
<name>A0A9Q0H2F1_9MAGN</name>
<gene>
    <name evidence="2" type="ORF">NE237_025459</name>
</gene>
<dbReference type="AlphaFoldDB" id="A0A9Q0H2F1"/>
<protein>
    <recommendedName>
        <fullName evidence="1">SAM domain-containing protein</fullName>
    </recommendedName>
</protein>
<dbReference type="InterPro" id="IPR001660">
    <property type="entry name" value="SAM"/>
</dbReference>
<comment type="caution">
    <text evidence="2">The sequence shown here is derived from an EMBL/GenBank/DDBJ whole genome shotgun (WGS) entry which is preliminary data.</text>
</comment>